<gene>
    <name evidence="3" type="ORF">C8D89_110132</name>
</gene>
<reference evidence="3 4" key="1">
    <citation type="submission" date="2018-04" db="EMBL/GenBank/DDBJ databases">
        <title>Genomic Encyclopedia of Type Strains, Phase IV (KMG-IV): sequencing the most valuable type-strain genomes for metagenomic binning, comparative biology and taxonomic classification.</title>
        <authorList>
            <person name="Goeker M."/>
        </authorList>
    </citation>
    <scope>NUCLEOTIDE SEQUENCE [LARGE SCALE GENOMIC DNA]</scope>
    <source>
        <strain evidence="3 4">DSM 45771</strain>
    </source>
</reference>
<dbReference type="RefSeq" id="WP_165825794.1">
    <property type="nucleotide sequence ID" value="NZ_QEKW01000010.1"/>
</dbReference>
<dbReference type="PROSITE" id="PS51257">
    <property type="entry name" value="PROKAR_LIPOPROTEIN"/>
    <property type="match status" value="1"/>
</dbReference>
<evidence type="ECO:0000313" key="3">
    <source>
        <dbReference type="EMBL" id="PVZ07979.1"/>
    </source>
</evidence>
<keyword evidence="2" id="KW-0472">Membrane</keyword>
<proteinExistence type="predicted"/>
<keyword evidence="3" id="KW-0456">Lyase</keyword>
<name>A0A2U1F738_9PSEU</name>
<dbReference type="AlphaFoldDB" id="A0A2U1F738"/>
<dbReference type="InterPro" id="IPR025975">
    <property type="entry name" value="Polysacc_lyase"/>
</dbReference>
<feature type="transmembrane region" description="Helical" evidence="2">
    <location>
        <begin position="281"/>
        <end position="300"/>
    </location>
</feature>
<dbReference type="GO" id="GO:0016829">
    <property type="term" value="F:lyase activity"/>
    <property type="evidence" value="ECO:0007669"/>
    <property type="project" value="UniProtKB-KW"/>
</dbReference>
<keyword evidence="2" id="KW-1133">Transmembrane helix</keyword>
<evidence type="ECO:0000313" key="4">
    <source>
        <dbReference type="Proteomes" id="UP000245639"/>
    </source>
</evidence>
<protein>
    <submittedName>
        <fullName evidence="3">Polysaccharide lyase-like protein</fullName>
    </submittedName>
</protein>
<sequence length="308" mass="33406">MLPARPSVDRSRRRPRVAAIVVAAVACLLAALPVLTAPAALADANAPIFSLPAQGDLLGEFERNDYNEQDGAPEQVAAPDMPGRQALRFTLEGGEQRSELLPRIPYQREGDLQYYAYSGYLAPDFPVDADGWQILLQWHQFSDEGSPPIAVEVRDGRLVLSEEGRAYQDLGPARPGAPIDLVLRIRFSEDPDEGVVDVWNAGEHVLQEFRPESGTLLDEGNYLKVGYYRSTSIDETGTVYLDDLRVGPTAASVGGRATSNIPAGELETGPSPASDTSSTPIVWLAVALVALVLVAVVIRLRRDGHVRR</sequence>
<evidence type="ECO:0000256" key="2">
    <source>
        <dbReference type="SAM" id="Phobius"/>
    </source>
</evidence>
<feature type="region of interest" description="Disordered" evidence="1">
    <location>
        <begin position="252"/>
        <end position="275"/>
    </location>
</feature>
<evidence type="ECO:0000256" key="1">
    <source>
        <dbReference type="SAM" id="MobiDB-lite"/>
    </source>
</evidence>
<keyword evidence="4" id="KW-1185">Reference proteome</keyword>
<dbReference type="Proteomes" id="UP000245639">
    <property type="component" value="Unassembled WGS sequence"/>
</dbReference>
<organism evidence="3 4">
    <name type="scientific">Actinomycetospora cinnamomea</name>
    <dbReference type="NCBI Taxonomy" id="663609"/>
    <lineage>
        <taxon>Bacteria</taxon>
        <taxon>Bacillati</taxon>
        <taxon>Actinomycetota</taxon>
        <taxon>Actinomycetes</taxon>
        <taxon>Pseudonocardiales</taxon>
        <taxon>Pseudonocardiaceae</taxon>
        <taxon>Actinomycetospora</taxon>
    </lineage>
</organism>
<dbReference type="Pfam" id="PF14099">
    <property type="entry name" value="Polysacc_lyase"/>
    <property type="match status" value="1"/>
</dbReference>
<comment type="caution">
    <text evidence="3">The sequence shown here is derived from an EMBL/GenBank/DDBJ whole genome shotgun (WGS) entry which is preliminary data.</text>
</comment>
<accession>A0A2U1F738</accession>
<dbReference type="Gene3D" id="2.60.120.200">
    <property type="match status" value="1"/>
</dbReference>
<dbReference type="EMBL" id="QEKW01000010">
    <property type="protein sequence ID" value="PVZ07979.1"/>
    <property type="molecule type" value="Genomic_DNA"/>
</dbReference>
<keyword evidence="2" id="KW-0812">Transmembrane</keyword>